<evidence type="ECO:0000256" key="1">
    <source>
        <dbReference type="ARBA" id="ARBA00004123"/>
    </source>
</evidence>
<dbReference type="Pfam" id="PF11951">
    <property type="entry name" value="Fungal_trans_2"/>
    <property type="match status" value="1"/>
</dbReference>
<reference evidence="4" key="1">
    <citation type="submission" date="2021-04" db="EMBL/GenBank/DDBJ databases">
        <title>First draft genome resource for Brassicaceae pathogens Fusarium oxysporum f. sp. raphani and Fusarium oxysporum f. sp. rapae.</title>
        <authorList>
            <person name="Asai S."/>
        </authorList>
    </citation>
    <scope>NUCLEOTIDE SEQUENCE</scope>
    <source>
        <strain evidence="4">Tf1262</strain>
    </source>
</reference>
<dbReference type="GO" id="GO:0005634">
    <property type="term" value="C:nucleus"/>
    <property type="evidence" value="ECO:0007669"/>
    <property type="project" value="UniProtKB-SubCell"/>
</dbReference>
<name>A0A8J5UKI2_FUSOX</name>
<dbReference type="GO" id="GO:0045944">
    <property type="term" value="P:positive regulation of transcription by RNA polymerase II"/>
    <property type="evidence" value="ECO:0007669"/>
    <property type="project" value="TreeGrafter"/>
</dbReference>
<evidence type="ECO:0000256" key="3">
    <source>
        <dbReference type="SAM" id="SignalP"/>
    </source>
</evidence>
<dbReference type="EMBL" id="JAELUR010000010">
    <property type="protein sequence ID" value="KAG7426397.1"/>
    <property type="molecule type" value="Genomic_DNA"/>
</dbReference>
<feature type="signal peptide" evidence="3">
    <location>
        <begin position="1"/>
        <end position="31"/>
    </location>
</feature>
<evidence type="ECO:0000313" key="4">
    <source>
        <dbReference type="EMBL" id="KAG7426397.1"/>
    </source>
</evidence>
<dbReference type="InterPro" id="IPR021858">
    <property type="entry name" value="Fun_TF"/>
</dbReference>
<protein>
    <submittedName>
        <fullName evidence="4">Uncharacterized protein</fullName>
    </submittedName>
</protein>
<keyword evidence="3" id="KW-0732">Signal</keyword>
<dbReference type="Proteomes" id="UP000693942">
    <property type="component" value="Unassembled WGS sequence"/>
</dbReference>
<dbReference type="GO" id="GO:0000976">
    <property type="term" value="F:transcription cis-regulatory region binding"/>
    <property type="evidence" value="ECO:0007669"/>
    <property type="project" value="TreeGrafter"/>
</dbReference>
<comment type="caution">
    <text evidence="4">The sequence shown here is derived from an EMBL/GenBank/DDBJ whole genome shotgun (WGS) entry which is preliminary data.</text>
</comment>
<evidence type="ECO:0000313" key="5">
    <source>
        <dbReference type="Proteomes" id="UP000693942"/>
    </source>
</evidence>
<dbReference type="PANTHER" id="PTHR37534">
    <property type="entry name" value="TRANSCRIPTIONAL ACTIVATOR PROTEIN UGA3"/>
    <property type="match status" value="1"/>
</dbReference>
<dbReference type="AlphaFoldDB" id="A0A8J5UKI2"/>
<dbReference type="PANTHER" id="PTHR37534:SF49">
    <property type="entry name" value="LYSINE BIOSYNTHESIS REGULATORY PROTEIN LYS14"/>
    <property type="match status" value="1"/>
</dbReference>
<comment type="subcellular location">
    <subcellularLocation>
        <location evidence="1">Nucleus</location>
    </subcellularLocation>
</comment>
<feature type="chain" id="PRO_5035217940" evidence="3">
    <location>
        <begin position="32"/>
        <end position="345"/>
    </location>
</feature>
<accession>A0A8J5UKI2</accession>
<organism evidence="4 5">
    <name type="scientific">Fusarium oxysporum f. sp. raphani</name>
    <dbReference type="NCBI Taxonomy" id="96318"/>
    <lineage>
        <taxon>Eukaryota</taxon>
        <taxon>Fungi</taxon>
        <taxon>Dikarya</taxon>
        <taxon>Ascomycota</taxon>
        <taxon>Pezizomycotina</taxon>
        <taxon>Sordariomycetes</taxon>
        <taxon>Hypocreomycetidae</taxon>
        <taxon>Hypocreales</taxon>
        <taxon>Nectriaceae</taxon>
        <taxon>Fusarium</taxon>
        <taxon>Fusarium oxysporum species complex</taxon>
    </lineage>
</organism>
<evidence type="ECO:0000256" key="2">
    <source>
        <dbReference type="ARBA" id="ARBA00023242"/>
    </source>
</evidence>
<gene>
    <name evidence="4" type="ORF">Forpi1262_v012148</name>
</gene>
<sequence>MALSSRTATASALCNALLSIAAFHHLGRAAALPYKIKALSQLSHSVSASANDSPPEDVNTQLAACLMLCMYSVFDREEGNWHIHLKGAQEILHNPRLQLMPKLTSDFLIAWFLYYDVLANFTQPAQKNSITEEQYLVRMLDISKIDTSAIVGSLGCSVELFEAIHHINHLHAFCKGHIPWLVTSTVLQRRIELGSQLRHLVQHLDPDEEKIATAPRRTQALATAELYRLAALLYLQRIYPIHEDDGSRITHLEEGFCALETLSVASSPWPVFILACESQTETQRITILRRLDDMESMRGIGNILVMRDIIEKVWKQNDLRQTTNPGEQFSWCQFVESGNAVPWFV</sequence>
<dbReference type="GO" id="GO:0003700">
    <property type="term" value="F:DNA-binding transcription factor activity"/>
    <property type="evidence" value="ECO:0007669"/>
    <property type="project" value="TreeGrafter"/>
</dbReference>
<keyword evidence="2" id="KW-0539">Nucleus</keyword>
<proteinExistence type="predicted"/>